<dbReference type="EMBL" id="CP116968">
    <property type="protein sequence ID" value="WNM63135.1"/>
    <property type="molecule type" value="Genomic_DNA"/>
</dbReference>
<protein>
    <submittedName>
        <fullName evidence="9">PhpK family radical SAM P-methyltransferase</fullName>
    </submittedName>
</protein>
<feature type="domain" description="Radical SAM core" evidence="8">
    <location>
        <begin position="235"/>
        <end position="461"/>
    </location>
</feature>
<dbReference type="GO" id="GO:0005829">
    <property type="term" value="C:cytosol"/>
    <property type="evidence" value="ECO:0007669"/>
    <property type="project" value="TreeGrafter"/>
</dbReference>
<keyword evidence="3" id="KW-0808">Transferase</keyword>
<evidence type="ECO:0000256" key="5">
    <source>
        <dbReference type="ARBA" id="ARBA00022723"/>
    </source>
</evidence>
<dbReference type="InterPro" id="IPR007197">
    <property type="entry name" value="rSAM"/>
</dbReference>
<dbReference type="SMART" id="SM00729">
    <property type="entry name" value="Elp3"/>
    <property type="match status" value="1"/>
</dbReference>
<dbReference type="RefSeq" id="WP_312747506.1">
    <property type="nucleotide sequence ID" value="NZ_CP116968.1"/>
</dbReference>
<proteinExistence type="predicted"/>
<accession>A0AA96JXE4</accession>
<dbReference type="InterPro" id="IPR034466">
    <property type="entry name" value="Methyltransferase_Class_B"/>
</dbReference>
<dbReference type="AlphaFoldDB" id="A0AA96JXE4"/>
<name>A0AA96JXE4_9BACT</name>
<dbReference type="PANTHER" id="PTHR43409:SF7">
    <property type="entry name" value="BLL1977 PROTEIN"/>
    <property type="match status" value="1"/>
</dbReference>
<dbReference type="NCBIfam" id="TIGR04479">
    <property type="entry name" value="bcpD_PhpK_rSAM"/>
    <property type="match status" value="1"/>
</dbReference>
<dbReference type="CDD" id="cd01335">
    <property type="entry name" value="Radical_SAM"/>
    <property type="match status" value="1"/>
</dbReference>
<dbReference type="InterPro" id="IPR058240">
    <property type="entry name" value="rSAM_sf"/>
</dbReference>
<dbReference type="SUPFAM" id="SSF102114">
    <property type="entry name" value="Radical SAM enzymes"/>
    <property type="match status" value="1"/>
</dbReference>
<dbReference type="GO" id="GO:0003824">
    <property type="term" value="F:catalytic activity"/>
    <property type="evidence" value="ECO:0007669"/>
    <property type="project" value="InterPro"/>
</dbReference>
<dbReference type="SFLD" id="SFLDG01082">
    <property type="entry name" value="B12-binding_domain_containing"/>
    <property type="match status" value="1"/>
</dbReference>
<evidence type="ECO:0000256" key="3">
    <source>
        <dbReference type="ARBA" id="ARBA00022679"/>
    </source>
</evidence>
<reference evidence="9 10" key="1">
    <citation type="submission" date="2023-01" db="EMBL/GenBank/DDBJ databases">
        <title>Cultivation and genomic characterization of new, ubiquitous marine nitrite-oxidizing bacteria from the Nitrospirales.</title>
        <authorList>
            <person name="Mueller A.J."/>
            <person name="Daebeler A."/>
            <person name="Herbold C.W."/>
            <person name="Kirkegaard R.H."/>
            <person name="Daims H."/>
        </authorList>
    </citation>
    <scope>NUCLEOTIDE SEQUENCE [LARGE SCALE GENOMIC DNA]</scope>
    <source>
        <strain evidence="9 10">DK</strain>
    </source>
</reference>
<evidence type="ECO:0000256" key="1">
    <source>
        <dbReference type="ARBA" id="ARBA00001966"/>
    </source>
</evidence>
<keyword evidence="4" id="KW-0949">S-adenosyl-L-methionine</keyword>
<organism evidence="9 10">
    <name type="scientific">Candidatus Nitrospira neomarina</name>
    <dbReference type="NCBI Taxonomy" id="3020899"/>
    <lineage>
        <taxon>Bacteria</taxon>
        <taxon>Pseudomonadati</taxon>
        <taxon>Nitrospirota</taxon>
        <taxon>Nitrospiria</taxon>
        <taxon>Nitrospirales</taxon>
        <taxon>Nitrospiraceae</taxon>
        <taxon>Nitrospira</taxon>
    </lineage>
</organism>
<evidence type="ECO:0000256" key="4">
    <source>
        <dbReference type="ARBA" id="ARBA00022691"/>
    </source>
</evidence>
<dbReference type="SFLD" id="SFLDG01123">
    <property type="entry name" value="methyltransferase_(Class_B)"/>
    <property type="match status" value="1"/>
</dbReference>
<dbReference type="KEGG" id="nneo:PQG83_05110"/>
<evidence type="ECO:0000256" key="7">
    <source>
        <dbReference type="ARBA" id="ARBA00023014"/>
    </source>
</evidence>
<evidence type="ECO:0000313" key="10">
    <source>
        <dbReference type="Proteomes" id="UP001302494"/>
    </source>
</evidence>
<dbReference type="Proteomes" id="UP001302494">
    <property type="component" value="Chromosome"/>
</dbReference>
<dbReference type="GO" id="GO:0046872">
    <property type="term" value="F:metal ion binding"/>
    <property type="evidence" value="ECO:0007669"/>
    <property type="project" value="UniProtKB-KW"/>
</dbReference>
<dbReference type="Pfam" id="PF04055">
    <property type="entry name" value="Radical_SAM"/>
    <property type="match status" value="1"/>
</dbReference>
<dbReference type="GO" id="GO:0051539">
    <property type="term" value="F:4 iron, 4 sulfur cluster binding"/>
    <property type="evidence" value="ECO:0007669"/>
    <property type="project" value="UniProtKB-KW"/>
</dbReference>
<dbReference type="PANTHER" id="PTHR43409">
    <property type="entry name" value="ANAEROBIC MAGNESIUM-PROTOPORPHYRIN IX MONOMETHYL ESTER CYCLASE-RELATED"/>
    <property type="match status" value="1"/>
</dbReference>
<sequence>MVVGYHESCDDEKFLSLLDSFGELPIPLRMLLRNRLDLDGCSVPYLDALTHYTPTGSADLDRSIYTVAELPSLSTLYLVNYLRKRGRRVEFVNAFTYERSKLKKLLTAGPKSVAITTTFYMMPAPVIDIVRFIREHNDETVIIVGGPLIVNSCRDFDQGRLSRFLDLVGADLYVWESQGEASLDHIVGNLAEGRDCVGIPNVFVRSGSGWSLSARKPETNDLNECSIAWNLFQRADLGATVSTRTARSCAFKCAFCDYPERAGALALADVETVERELETLASMGVRRVAFIDDTFNVPMGRFEELCRMMARRAFGIEWYSYFRCTNVRGTEIFDLMRDAGCGGVLLGIESADDGILANMNKRAKSADYQFGIEELKKRDIFVHASLVVGFPGESRDTIKRSIDFLNQTGADTFAANHWYYLHSTPVNKMAALYNLKGSGHEWSHSTMNGKEAADYLEIMFDEVTGPAWMPVNGLDFWGVPYLLGKGMRANQVIQFLRLAKPMNAGVRFQKGTIQSESGKNTEDMRRFCENLSIEPSRYSMKGR</sequence>
<gene>
    <name evidence="9" type="ORF">PQG83_05110</name>
</gene>
<dbReference type="InterPro" id="IPR006638">
    <property type="entry name" value="Elp3/MiaA/NifB-like_rSAM"/>
</dbReference>
<dbReference type="InterPro" id="IPR051198">
    <property type="entry name" value="BchE-like"/>
</dbReference>
<comment type="cofactor">
    <cofactor evidence="1">
        <name>[4Fe-4S] cluster</name>
        <dbReference type="ChEBI" id="CHEBI:49883"/>
    </cofactor>
</comment>
<keyword evidence="10" id="KW-1185">Reference proteome</keyword>
<evidence type="ECO:0000256" key="6">
    <source>
        <dbReference type="ARBA" id="ARBA00023004"/>
    </source>
</evidence>
<evidence type="ECO:0000313" key="9">
    <source>
        <dbReference type="EMBL" id="WNM63135.1"/>
    </source>
</evidence>
<evidence type="ECO:0000256" key="2">
    <source>
        <dbReference type="ARBA" id="ARBA00022603"/>
    </source>
</evidence>
<evidence type="ECO:0000259" key="8">
    <source>
        <dbReference type="PROSITE" id="PS51918"/>
    </source>
</evidence>
<dbReference type="Gene3D" id="3.80.30.20">
    <property type="entry name" value="tm_1862 like domain"/>
    <property type="match status" value="1"/>
</dbReference>
<dbReference type="PROSITE" id="PS51918">
    <property type="entry name" value="RADICAL_SAM"/>
    <property type="match status" value="1"/>
</dbReference>
<keyword evidence="6" id="KW-0408">Iron</keyword>
<keyword evidence="2" id="KW-0489">Methyltransferase</keyword>
<dbReference type="InterPro" id="IPR031003">
    <property type="entry name" value="BcpD_PhpK_rSAM"/>
</dbReference>
<keyword evidence="7" id="KW-0411">Iron-sulfur</keyword>
<dbReference type="InterPro" id="IPR023404">
    <property type="entry name" value="rSAM_horseshoe"/>
</dbReference>
<keyword evidence="5" id="KW-0479">Metal-binding</keyword>
<dbReference type="SFLD" id="SFLDS00029">
    <property type="entry name" value="Radical_SAM"/>
    <property type="match status" value="1"/>
</dbReference>